<feature type="transmembrane region" description="Helical" evidence="7">
    <location>
        <begin position="96"/>
        <end position="118"/>
    </location>
</feature>
<dbReference type="PANTHER" id="PTHR33452">
    <property type="entry name" value="OXIDOREDUCTASE CATD-RELATED"/>
    <property type="match status" value="1"/>
</dbReference>
<keyword evidence="4 7" id="KW-0812">Transmembrane</keyword>
<evidence type="ECO:0000256" key="5">
    <source>
        <dbReference type="ARBA" id="ARBA00022989"/>
    </source>
</evidence>
<dbReference type="InterPro" id="IPR051907">
    <property type="entry name" value="DoxX-like_oxidoreductase"/>
</dbReference>
<reference evidence="8 9" key="1">
    <citation type="submission" date="2020-08" db="EMBL/GenBank/DDBJ databases">
        <title>Genomic Encyclopedia of Type Strains, Phase III (KMG-III): the genomes of soil and plant-associated and newly described type strains.</title>
        <authorList>
            <person name="Whitman W."/>
        </authorList>
    </citation>
    <scope>NUCLEOTIDE SEQUENCE [LARGE SCALE GENOMIC DNA]</scope>
    <source>
        <strain evidence="8 9">CECT 7247</strain>
    </source>
</reference>
<keyword evidence="5 7" id="KW-1133">Transmembrane helix</keyword>
<feature type="transmembrane region" description="Helical" evidence="7">
    <location>
        <begin position="151"/>
        <end position="172"/>
    </location>
</feature>
<proteinExistence type="inferred from homology"/>
<dbReference type="Pfam" id="PF07681">
    <property type="entry name" value="DoxX"/>
    <property type="match status" value="1"/>
</dbReference>
<comment type="caution">
    <text evidence="8">The sequence shown here is derived from an EMBL/GenBank/DDBJ whole genome shotgun (WGS) entry which is preliminary data.</text>
</comment>
<evidence type="ECO:0000256" key="1">
    <source>
        <dbReference type="ARBA" id="ARBA00004651"/>
    </source>
</evidence>
<evidence type="ECO:0000313" key="9">
    <source>
        <dbReference type="Proteomes" id="UP000574369"/>
    </source>
</evidence>
<feature type="transmembrane region" description="Helical" evidence="7">
    <location>
        <begin position="125"/>
        <end position="145"/>
    </location>
</feature>
<comment type="subcellular location">
    <subcellularLocation>
        <location evidence="1">Cell membrane</location>
        <topology evidence="1">Multi-pass membrane protein</topology>
    </subcellularLocation>
</comment>
<evidence type="ECO:0000256" key="7">
    <source>
        <dbReference type="SAM" id="Phobius"/>
    </source>
</evidence>
<sequence>MTPLNDRASGAAAPAMPPTAHTHLAAHGRGLSWSRWWAALTPPAWLAQLALRLAIAVPFLKSGLLKWDGFLHLNDVAVALFTDEFQLHLPGGPYPFPAPAVMAFLSACGEVVLPLLLIAGLGTRLAACALMGMIVLIQLTVPDGWPVHATWFAMAMAIAAGGPGALSLDHLIGRRLASLTRRRHEPR</sequence>
<dbReference type="Proteomes" id="UP000574369">
    <property type="component" value="Unassembled WGS sequence"/>
</dbReference>
<protein>
    <submittedName>
        <fullName evidence="8">Oxidoreductase</fullName>
    </submittedName>
</protein>
<keyword evidence="9" id="KW-1185">Reference proteome</keyword>
<accession>A0ABR6GWJ7</accession>
<evidence type="ECO:0000256" key="4">
    <source>
        <dbReference type="ARBA" id="ARBA00022692"/>
    </source>
</evidence>
<evidence type="ECO:0000256" key="3">
    <source>
        <dbReference type="ARBA" id="ARBA00022475"/>
    </source>
</evidence>
<comment type="similarity">
    <text evidence="2">Belongs to the DoxX family.</text>
</comment>
<dbReference type="PANTHER" id="PTHR33452:SF1">
    <property type="entry name" value="INNER MEMBRANE PROTEIN YPHA-RELATED"/>
    <property type="match status" value="1"/>
</dbReference>
<dbReference type="EMBL" id="JACHXO010000008">
    <property type="protein sequence ID" value="MBB3196489.1"/>
    <property type="molecule type" value="Genomic_DNA"/>
</dbReference>
<evidence type="ECO:0000256" key="2">
    <source>
        <dbReference type="ARBA" id="ARBA00006679"/>
    </source>
</evidence>
<organism evidence="8 9">
    <name type="scientific">Roseateles terrae</name>
    <dbReference type="NCBI Taxonomy" id="431060"/>
    <lineage>
        <taxon>Bacteria</taxon>
        <taxon>Pseudomonadati</taxon>
        <taxon>Pseudomonadota</taxon>
        <taxon>Betaproteobacteria</taxon>
        <taxon>Burkholderiales</taxon>
        <taxon>Sphaerotilaceae</taxon>
        <taxon>Roseateles</taxon>
    </lineage>
</organism>
<keyword evidence="6 7" id="KW-0472">Membrane</keyword>
<name>A0ABR6GWJ7_9BURK</name>
<gene>
    <name evidence="8" type="ORF">FHS28_003911</name>
</gene>
<evidence type="ECO:0000313" key="8">
    <source>
        <dbReference type="EMBL" id="MBB3196489.1"/>
    </source>
</evidence>
<keyword evidence="3" id="KW-1003">Cell membrane</keyword>
<evidence type="ECO:0000256" key="6">
    <source>
        <dbReference type="ARBA" id="ARBA00023136"/>
    </source>
</evidence>
<dbReference type="RefSeq" id="WP_246410383.1">
    <property type="nucleotide sequence ID" value="NZ_JACHXO010000008.1"/>
</dbReference>
<dbReference type="InterPro" id="IPR032808">
    <property type="entry name" value="DoxX"/>
</dbReference>